<feature type="transmembrane region" description="Helical" evidence="10">
    <location>
        <begin position="292"/>
        <end position="314"/>
    </location>
</feature>
<organism evidence="12 13">
    <name type="scientific">Aplysia californica</name>
    <name type="common">California sea hare</name>
    <dbReference type="NCBI Taxonomy" id="6500"/>
    <lineage>
        <taxon>Eukaryota</taxon>
        <taxon>Metazoa</taxon>
        <taxon>Spiralia</taxon>
        <taxon>Lophotrochozoa</taxon>
        <taxon>Mollusca</taxon>
        <taxon>Gastropoda</taxon>
        <taxon>Heterobranchia</taxon>
        <taxon>Euthyneura</taxon>
        <taxon>Tectipleura</taxon>
        <taxon>Aplysiida</taxon>
        <taxon>Aplysioidea</taxon>
        <taxon>Aplysiidae</taxon>
        <taxon>Aplysia</taxon>
    </lineage>
</organism>
<dbReference type="Gene3D" id="1.20.1070.10">
    <property type="entry name" value="Rhodopsin 7-helix transmembrane proteins"/>
    <property type="match status" value="1"/>
</dbReference>
<name>A0ABM0K877_APLCA</name>
<evidence type="ECO:0000313" key="13">
    <source>
        <dbReference type="RefSeq" id="XP_005111105.1"/>
    </source>
</evidence>
<evidence type="ECO:0000256" key="1">
    <source>
        <dbReference type="ARBA" id="ARBA00004651"/>
    </source>
</evidence>
<dbReference type="PANTHER" id="PTHR24249:SF372">
    <property type="entry name" value="G-PROTEIN COUPLED RECEPTORS FAMILY 1 PROFILE DOMAIN-CONTAINING PROTEIN"/>
    <property type="match status" value="1"/>
</dbReference>
<dbReference type="SMART" id="SM01381">
    <property type="entry name" value="7TM_GPCR_Srsx"/>
    <property type="match status" value="1"/>
</dbReference>
<dbReference type="RefSeq" id="XP_005111105.1">
    <property type="nucleotide sequence ID" value="XM_005111048.1"/>
</dbReference>
<keyword evidence="3 9" id="KW-0812">Transmembrane</keyword>
<feature type="transmembrane region" description="Helical" evidence="10">
    <location>
        <begin position="103"/>
        <end position="130"/>
    </location>
</feature>
<feature type="transmembrane region" description="Helical" evidence="10">
    <location>
        <begin position="69"/>
        <end position="91"/>
    </location>
</feature>
<keyword evidence="7 9" id="KW-0675">Receptor</keyword>
<comment type="similarity">
    <text evidence="9">Belongs to the G-protein coupled receptor 1 family.</text>
</comment>
<evidence type="ECO:0000256" key="3">
    <source>
        <dbReference type="ARBA" id="ARBA00022692"/>
    </source>
</evidence>
<evidence type="ECO:0000256" key="5">
    <source>
        <dbReference type="ARBA" id="ARBA00023040"/>
    </source>
</evidence>
<keyword evidence="5 9" id="KW-0297">G-protein coupled receptor</keyword>
<evidence type="ECO:0000256" key="4">
    <source>
        <dbReference type="ARBA" id="ARBA00022989"/>
    </source>
</evidence>
<dbReference type="PRINTS" id="PR00237">
    <property type="entry name" value="GPCRRHODOPSN"/>
</dbReference>
<protein>
    <submittedName>
        <fullName evidence="13">Beta-4C adrenergic receptor-like</fullName>
    </submittedName>
</protein>
<evidence type="ECO:0000256" key="10">
    <source>
        <dbReference type="SAM" id="Phobius"/>
    </source>
</evidence>
<dbReference type="GeneID" id="101861084"/>
<dbReference type="InterPro" id="IPR017452">
    <property type="entry name" value="GPCR_Rhodpsn_7TM"/>
</dbReference>
<dbReference type="Proteomes" id="UP000694888">
    <property type="component" value="Unplaced"/>
</dbReference>
<dbReference type="PANTHER" id="PTHR24249">
    <property type="entry name" value="HISTAMINE RECEPTOR-RELATED G-PROTEIN COUPLED RECEPTOR"/>
    <property type="match status" value="1"/>
</dbReference>
<keyword evidence="8 9" id="KW-0807">Transducer</keyword>
<comment type="subcellular location">
    <subcellularLocation>
        <location evidence="1">Cell membrane</location>
        <topology evidence="1">Multi-pass membrane protein</topology>
    </subcellularLocation>
</comment>
<feature type="domain" description="G-protein coupled receptors family 1 profile" evidence="11">
    <location>
        <begin position="48"/>
        <end position="312"/>
    </location>
</feature>
<evidence type="ECO:0000313" key="12">
    <source>
        <dbReference type="Proteomes" id="UP000694888"/>
    </source>
</evidence>
<gene>
    <name evidence="13" type="primary">LOC101861084</name>
</gene>
<keyword evidence="12" id="KW-1185">Reference proteome</keyword>
<feature type="transmembrane region" description="Helical" evidence="10">
    <location>
        <begin position="150"/>
        <end position="172"/>
    </location>
</feature>
<evidence type="ECO:0000256" key="6">
    <source>
        <dbReference type="ARBA" id="ARBA00023136"/>
    </source>
</evidence>
<dbReference type="Pfam" id="PF00001">
    <property type="entry name" value="7tm_1"/>
    <property type="match status" value="1"/>
</dbReference>
<keyword evidence="6 10" id="KW-0472">Membrane</keyword>
<evidence type="ECO:0000256" key="7">
    <source>
        <dbReference type="ARBA" id="ARBA00023170"/>
    </source>
</evidence>
<evidence type="ECO:0000256" key="8">
    <source>
        <dbReference type="ARBA" id="ARBA00023224"/>
    </source>
</evidence>
<keyword evidence="4 10" id="KW-1133">Transmembrane helix</keyword>
<keyword evidence="2" id="KW-1003">Cell membrane</keyword>
<feature type="transmembrane region" description="Helical" evidence="10">
    <location>
        <begin position="262"/>
        <end position="286"/>
    </location>
</feature>
<reference evidence="13" key="1">
    <citation type="submission" date="2025-08" db="UniProtKB">
        <authorList>
            <consortium name="RefSeq"/>
        </authorList>
    </citation>
    <scope>IDENTIFICATION</scope>
</reference>
<dbReference type="PROSITE" id="PS50262">
    <property type="entry name" value="G_PROTEIN_RECEP_F1_2"/>
    <property type="match status" value="1"/>
</dbReference>
<dbReference type="InterPro" id="IPR000276">
    <property type="entry name" value="GPCR_Rhodpsn"/>
</dbReference>
<evidence type="ECO:0000256" key="2">
    <source>
        <dbReference type="ARBA" id="ARBA00022475"/>
    </source>
</evidence>
<accession>A0ABM0K877</accession>
<feature type="transmembrane region" description="Helical" evidence="10">
    <location>
        <begin position="192"/>
        <end position="213"/>
    </location>
</feature>
<evidence type="ECO:0000259" key="11">
    <source>
        <dbReference type="PROSITE" id="PS50262"/>
    </source>
</evidence>
<dbReference type="SUPFAM" id="SSF81321">
    <property type="entry name" value="Family A G protein-coupled receptor-like"/>
    <property type="match status" value="1"/>
</dbReference>
<evidence type="ECO:0000256" key="9">
    <source>
        <dbReference type="RuleBase" id="RU000688"/>
    </source>
</evidence>
<dbReference type="InterPro" id="IPR050569">
    <property type="entry name" value="TAAR"/>
</dbReference>
<proteinExistence type="inferred from homology"/>
<sequence length="348" mass="39061">MSTPMMSVTMETTSVTQQTEEAFSTATSAVDVFLCLFASLLCLFICTGNVLTILAILRTGALRTFSNVYVAGLAVADFLVGVSLSLLALFMIPRLRQTLYFQHINLCVFMQGIVIGMVLLSVEHLCMISVERYLYIVKPYLYHRIITKNVVATTMVVAWTLGIFYSLAPQFSYRPYGEIPVCDPSENLPVEYLVYSNTVIYFITVAVIIVMYTRILKVACRQRNAILAVTVVVKADNSNVSPCVMEDESAKSRRATLKSVKFFLTVFGAYFLCITPMVVCICVDYFVNVSYILFRILNLIALTNSGMNFIIYSIQNKKFRHAFLRMLPCVNKCRRSTPSPSVVSDSDK</sequence>
<feature type="transmembrane region" description="Helical" evidence="10">
    <location>
        <begin position="36"/>
        <end position="57"/>
    </location>
</feature>
<dbReference type="PROSITE" id="PS00237">
    <property type="entry name" value="G_PROTEIN_RECEP_F1_1"/>
    <property type="match status" value="1"/>
</dbReference>